<evidence type="ECO:0000259" key="11">
    <source>
        <dbReference type="Pfam" id="PF07558"/>
    </source>
</evidence>
<feature type="compositionally biased region" description="Basic and acidic residues" evidence="9">
    <location>
        <begin position="462"/>
        <end position="479"/>
    </location>
</feature>
<feature type="compositionally biased region" description="Basic and acidic residues" evidence="9">
    <location>
        <begin position="602"/>
        <end position="611"/>
    </location>
</feature>
<feature type="domain" description="Shugoshin C-terminal" evidence="10">
    <location>
        <begin position="438"/>
        <end position="461"/>
    </location>
</feature>
<feature type="compositionally biased region" description="Acidic residues" evidence="9">
    <location>
        <begin position="222"/>
        <end position="232"/>
    </location>
</feature>
<feature type="compositionally biased region" description="Basic and acidic residues" evidence="9">
    <location>
        <begin position="522"/>
        <end position="531"/>
    </location>
</feature>
<evidence type="ECO:0008006" key="14">
    <source>
        <dbReference type="Google" id="ProtNLM"/>
    </source>
</evidence>
<gene>
    <name evidence="12" type="ORF">BDV96DRAFT_679348</name>
</gene>
<keyword evidence="8" id="KW-0137">Centromere</keyword>
<dbReference type="Pfam" id="PF07558">
    <property type="entry name" value="Shugoshin_N"/>
    <property type="match status" value="1"/>
</dbReference>
<evidence type="ECO:0000256" key="8">
    <source>
        <dbReference type="ARBA" id="ARBA00023328"/>
    </source>
</evidence>
<reference evidence="12" key="1">
    <citation type="journal article" date="2020" name="Stud. Mycol.">
        <title>101 Dothideomycetes genomes: a test case for predicting lifestyles and emergence of pathogens.</title>
        <authorList>
            <person name="Haridas S."/>
            <person name="Albert R."/>
            <person name="Binder M."/>
            <person name="Bloem J."/>
            <person name="Labutti K."/>
            <person name="Salamov A."/>
            <person name="Andreopoulos B."/>
            <person name="Baker S."/>
            <person name="Barry K."/>
            <person name="Bills G."/>
            <person name="Bluhm B."/>
            <person name="Cannon C."/>
            <person name="Castanera R."/>
            <person name="Culley D."/>
            <person name="Daum C."/>
            <person name="Ezra D."/>
            <person name="Gonzalez J."/>
            <person name="Henrissat B."/>
            <person name="Kuo A."/>
            <person name="Liang C."/>
            <person name="Lipzen A."/>
            <person name="Lutzoni F."/>
            <person name="Magnuson J."/>
            <person name="Mondo S."/>
            <person name="Nolan M."/>
            <person name="Ohm R."/>
            <person name="Pangilinan J."/>
            <person name="Park H.-J."/>
            <person name="Ramirez L."/>
            <person name="Alfaro M."/>
            <person name="Sun H."/>
            <person name="Tritt A."/>
            <person name="Yoshinaga Y."/>
            <person name="Zwiers L.-H."/>
            <person name="Turgeon B."/>
            <person name="Goodwin S."/>
            <person name="Spatafora J."/>
            <person name="Crous P."/>
            <person name="Grigoriev I."/>
        </authorList>
    </citation>
    <scope>NUCLEOTIDE SEQUENCE</scope>
    <source>
        <strain evidence="12">CBS 627.86</strain>
    </source>
</reference>
<feature type="compositionally biased region" description="Low complexity" evidence="9">
    <location>
        <begin position="571"/>
        <end position="586"/>
    </location>
</feature>
<evidence type="ECO:0000256" key="2">
    <source>
        <dbReference type="ARBA" id="ARBA00010845"/>
    </source>
</evidence>
<evidence type="ECO:0000256" key="4">
    <source>
        <dbReference type="ARBA" id="ARBA00022618"/>
    </source>
</evidence>
<dbReference type="GO" id="GO:0005634">
    <property type="term" value="C:nucleus"/>
    <property type="evidence" value="ECO:0007669"/>
    <property type="project" value="InterPro"/>
</dbReference>
<sequence>MARLNEPPLAPAPLVSTETIDAGEFIPDARRDTTPGVLRLTALPITVKRRCLRQNRELAKYVDTAIYVLGVVGLIQCRRINSQQSIRIRNLETEGSRLLAENLSLREQVLQLQNALESHSSRPSFESIDTVREKLESKIQELGNIIVELGQLKKENPRPRCRSQTAATKRSPGERQWRSGLGLQEVENAMLPTIAEGKFFPRQTMKYSEDPIAFNTMTSTEDQPDEPIEESDPVLSVNLETRRKRRESGPKLSIRRLSVFQPSPEGLDESSMKGVRAGAKRKMSVREDEEKANANASEAFTFSRRNTPASNGNDSESQSSGPRSPPRLVLGSKPVNTDPVISPKKQRSSASDKPEKKPLGASKQARSRSSISRNTTQLPPLDLPEPAPVADINLDTLPPKTPAVEDIFSPPSTEPSTSRPETKDTPPPGDLGLHDQTGRPSRRARAQVSYKEPSLHTKMRRPGKELVDAVQPQHDRRQSAEPIAPMTTSKAFIKGESIETDGWKTLPAASGRSQDPEFGSPLREKLGRKEGGPGAEPVGMPEQPKLNSSAASNAISALIQGSNASKRKPVSEANTSSLTSSTSTASRPRETSVKFASSTDVKTPEDQEQGRDSMAIFDINDSSPYEGAGRPRVDLAKIAKARRHSSIPASASPEERVSEVKSRPDGILPSLHNRTSSIRSASTTSLGKSTTTSTSTGRIVPKEKRVGVLPSSSSSVDLKTAAEGSGSSVTGSLRAERAASRRKSMML</sequence>
<feature type="compositionally biased region" description="Polar residues" evidence="9">
    <location>
        <begin position="294"/>
        <end position="322"/>
    </location>
</feature>
<evidence type="ECO:0000256" key="5">
    <source>
        <dbReference type="ARBA" id="ARBA00022829"/>
    </source>
</evidence>
<evidence type="ECO:0000256" key="9">
    <source>
        <dbReference type="SAM" id="MobiDB-lite"/>
    </source>
</evidence>
<feature type="region of interest" description="Disordered" evidence="9">
    <location>
        <begin position="156"/>
        <end position="176"/>
    </location>
</feature>
<dbReference type="InterPro" id="IPR011515">
    <property type="entry name" value="Shugoshin_C"/>
</dbReference>
<name>A0A6A5ZFQ1_9PLEO</name>
<feature type="compositionally biased region" description="Basic and acidic residues" evidence="9">
    <location>
        <begin position="653"/>
        <end position="664"/>
    </location>
</feature>
<dbReference type="EMBL" id="ML977318">
    <property type="protein sequence ID" value="KAF2117557.1"/>
    <property type="molecule type" value="Genomic_DNA"/>
</dbReference>
<feature type="compositionally biased region" description="Low complexity" evidence="9">
    <location>
        <begin position="546"/>
        <end position="559"/>
    </location>
</feature>
<evidence type="ECO:0000259" key="10">
    <source>
        <dbReference type="Pfam" id="PF07557"/>
    </source>
</evidence>
<proteinExistence type="inferred from homology"/>
<dbReference type="Pfam" id="PF07557">
    <property type="entry name" value="Shugoshin_C"/>
    <property type="match status" value="1"/>
</dbReference>
<organism evidence="12 13">
    <name type="scientific">Lophiotrema nucula</name>
    <dbReference type="NCBI Taxonomy" id="690887"/>
    <lineage>
        <taxon>Eukaryota</taxon>
        <taxon>Fungi</taxon>
        <taxon>Dikarya</taxon>
        <taxon>Ascomycota</taxon>
        <taxon>Pezizomycotina</taxon>
        <taxon>Dothideomycetes</taxon>
        <taxon>Pleosporomycetidae</taxon>
        <taxon>Pleosporales</taxon>
        <taxon>Lophiotremataceae</taxon>
        <taxon>Lophiotrema</taxon>
    </lineage>
</organism>
<keyword evidence="4" id="KW-0132">Cell division</keyword>
<feature type="region of interest" description="Disordered" evidence="9">
    <location>
        <begin position="216"/>
        <end position="747"/>
    </location>
</feature>
<evidence type="ECO:0000313" key="12">
    <source>
        <dbReference type="EMBL" id="KAF2117557.1"/>
    </source>
</evidence>
<feature type="compositionally biased region" description="Low complexity" evidence="9">
    <location>
        <begin position="409"/>
        <end position="419"/>
    </location>
</feature>
<evidence type="ECO:0000256" key="6">
    <source>
        <dbReference type="ARBA" id="ARBA00023054"/>
    </source>
</evidence>
<dbReference type="Proteomes" id="UP000799770">
    <property type="component" value="Unassembled WGS sequence"/>
</dbReference>
<evidence type="ECO:0000256" key="1">
    <source>
        <dbReference type="ARBA" id="ARBA00004584"/>
    </source>
</evidence>
<feature type="compositionally biased region" description="Polar residues" evidence="9">
    <location>
        <begin position="367"/>
        <end position="378"/>
    </location>
</feature>
<feature type="domain" description="Shugoshin N-terminal coiled-coil" evidence="11">
    <location>
        <begin position="79"/>
        <end position="110"/>
    </location>
</feature>
<accession>A0A6A5ZFQ1</accession>
<comment type="subcellular location">
    <subcellularLocation>
        <location evidence="1">Chromosome</location>
        <location evidence="1">Centromere</location>
    </subcellularLocation>
</comment>
<comment type="similarity">
    <text evidence="2">Belongs to the shugoshin family.</text>
</comment>
<dbReference type="AlphaFoldDB" id="A0A6A5ZFQ1"/>
<protein>
    <recommendedName>
        <fullName evidence="14">Shugoshin</fullName>
    </recommendedName>
</protein>
<feature type="compositionally biased region" description="Low complexity" evidence="9">
    <location>
        <begin position="674"/>
        <end position="696"/>
    </location>
</feature>
<dbReference type="GO" id="GO:0045132">
    <property type="term" value="P:meiotic chromosome segregation"/>
    <property type="evidence" value="ECO:0007669"/>
    <property type="project" value="InterPro"/>
</dbReference>
<keyword evidence="5" id="KW-0159">Chromosome partition</keyword>
<keyword evidence="13" id="KW-1185">Reference proteome</keyword>
<dbReference type="GO" id="GO:0000779">
    <property type="term" value="C:condensed chromosome, centromeric region"/>
    <property type="evidence" value="ECO:0007669"/>
    <property type="project" value="UniProtKB-ARBA"/>
</dbReference>
<evidence type="ECO:0000313" key="13">
    <source>
        <dbReference type="Proteomes" id="UP000799770"/>
    </source>
</evidence>
<keyword evidence="3" id="KW-0158">Chromosome</keyword>
<dbReference type="OrthoDB" id="5394106at2759"/>
<keyword evidence="7" id="KW-0131">Cell cycle</keyword>
<evidence type="ECO:0000256" key="3">
    <source>
        <dbReference type="ARBA" id="ARBA00022454"/>
    </source>
</evidence>
<dbReference type="InterPro" id="IPR011516">
    <property type="entry name" value="Shugoshin_N"/>
</dbReference>
<dbReference type="GO" id="GO:0051301">
    <property type="term" value="P:cell division"/>
    <property type="evidence" value="ECO:0007669"/>
    <property type="project" value="UniProtKB-KW"/>
</dbReference>
<keyword evidence="6" id="KW-0175">Coiled coil</keyword>
<evidence type="ECO:0000256" key="7">
    <source>
        <dbReference type="ARBA" id="ARBA00023306"/>
    </source>
</evidence>